<organism evidence="10 11">
    <name type="scientific">Clavibacter michiganensis subsp. insidiosus</name>
    <dbReference type="NCBI Taxonomy" id="33014"/>
    <lineage>
        <taxon>Bacteria</taxon>
        <taxon>Bacillati</taxon>
        <taxon>Actinomycetota</taxon>
        <taxon>Actinomycetes</taxon>
        <taxon>Micrococcales</taxon>
        <taxon>Microbacteriaceae</taxon>
        <taxon>Clavibacter</taxon>
    </lineage>
</organism>
<gene>
    <name evidence="10" type="ORF">VO01_14105</name>
</gene>
<evidence type="ECO:0000313" key="10">
    <source>
        <dbReference type="EMBL" id="AJW80104.1"/>
    </source>
</evidence>
<feature type="transmembrane region" description="Helical" evidence="9">
    <location>
        <begin position="69"/>
        <end position="89"/>
    </location>
</feature>
<keyword evidence="3" id="KW-0813">Transport</keyword>
<dbReference type="InterPro" id="IPR002549">
    <property type="entry name" value="AI-2E-like"/>
</dbReference>
<dbReference type="PANTHER" id="PTHR21716">
    <property type="entry name" value="TRANSMEMBRANE PROTEIN"/>
    <property type="match status" value="1"/>
</dbReference>
<feature type="transmembrane region" description="Helical" evidence="9">
    <location>
        <begin position="337"/>
        <end position="362"/>
    </location>
</feature>
<dbReference type="GO" id="GO:0055085">
    <property type="term" value="P:transmembrane transport"/>
    <property type="evidence" value="ECO:0007669"/>
    <property type="project" value="TreeGrafter"/>
</dbReference>
<feature type="transmembrane region" description="Helical" evidence="9">
    <location>
        <begin position="293"/>
        <end position="317"/>
    </location>
</feature>
<keyword evidence="7 9" id="KW-0472">Membrane</keyword>
<evidence type="ECO:0000256" key="6">
    <source>
        <dbReference type="ARBA" id="ARBA00022989"/>
    </source>
</evidence>
<dbReference type="EMBL" id="CP011043">
    <property type="protein sequence ID" value="AJW80104.1"/>
    <property type="molecule type" value="Genomic_DNA"/>
</dbReference>
<evidence type="ECO:0000256" key="1">
    <source>
        <dbReference type="ARBA" id="ARBA00004651"/>
    </source>
</evidence>
<name>A0A0D5CLB7_9MICO</name>
<sequence>MSHDVEPSPGAPEPGAPDAASAAPHAGRAAERGVTPGVLLAAEWSWRLLVIGIAVAAAVWILVAVKEVVIPFLIGLLICALLEPLVGALRKRRWPAWVAITSTLLGTAVVISGLVLLLVTQICTGIPTLQREAVDRFESVRDLLAQPPFDVVPSDYDALLASAGKALENSREALLTGALDAGLGVGHLVTGALLAFFTIVIVLIDGRGIWRFVVSVFPRRARPAIDGAGRAGWGTLSAFTRVQIFVAAGNAVGIGIAAWLLGLPLAIPIAVVVFLASFIPVVGAIVSGAFAVVIALVFVGPLQAVIMLAAVIGVHLLESHVLQPLVMGGAVHVHPLAVVLSVAAGSYVGGVAGALFAVPFVATLNVMVRYIAGGSWKPRTPRRRIVGTHLRSRRSRPRTSLREDPT</sequence>
<feature type="transmembrane region" description="Helical" evidence="9">
    <location>
        <begin position="184"/>
        <end position="204"/>
    </location>
</feature>
<keyword evidence="6 9" id="KW-1133">Transmembrane helix</keyword>
<evidence type="ECO:0000256" key="8">
    <source>
        <dbReference type="SAM" id="MobiDB-lite"/>
    </source>
</evidence>
<evidence type="ECO:0000313" key="11">
    <source>
        <dbReference type="Proteomes" id="UP000032604"/>
    </source>
</evidence>
<comment type="similarity">
    <text evidence="2">Belongs to the autoinducer-2 exporter (AI-2E) (TC 2.A.86) family.</text>
</comment>
<evidence type="ECO:0000256" key="5">
    <source>
        <dbReference type="ARBA" id="ARBA00022692"/>
    </source>
</evidence>
<proteinExistence type="inferred from homology"/>
<evidence type="ECO:0000256" key="4">
    <source>
        <dbReference type="ARBA" id="ARBA00022475"/>
    </source>
</evidence>
<evidence type="ECO:0000256" key="7">
    <source>
        <dbReference type="ARBA" id="ARBA00023136"/>
    </source>
</evidence>
<protein>
    <submittedName>
        <fullName evidence="10">Permease</fullName>
    </submittedName>
</protein>
<dbReference type="PATRIC" id="fig|33014.5.peg.2912"/>
<evidence type="ECO:0000256" key="9">
    <source>
        <dbReference type="SAM" id="Phobius"/>
    </source>
</evidence>
<feature type="transmembrane region" description="Helical" evidence="9">
    <location>
        <begin position="44"/>
        <end position="63"/>
    </location>
</feature>
<dbReference type="PANTHER" id="PTHR21716:SF53">
    <property type="entry name" value="PERMEASE PERM-RELATED"/>
    <property type="match status" value="1"/>
</dbReference>
<dbReference type="GO" id="GO:0005886">
    <property type="term" value="C:plasma membrane"/>
    <property type="evidence" value="ECO:0007669"/>
    <property type="project" value="UniProtKB-SubCell"/>
</dbReference>
<feature type="transmembrane region" description="Helical" evidence="9">
    <location>
        <begin position="267"/>
        <end position="286"/>
    </location>
</feature>
<keyword evidence="5 9" id="KW-0812">Transmembrane</keyword>
<dbReference type="Proteomes" id="UP000032604">
    <property type="component" value="Chromosome"/>
</dbReference>
<dbReference type="RefSeq" id="WP_045529816.1">
    <property type="nucleotide sequence ID" value="NZ_CP011043.1"/>
</dbReference>
<dbReference type="Pfam" id="PF01594">
    <property type="entry name" value="AI-2E_transport"/>
    <property type="match status" value="1"/>
</dbReference>
<evidence type="ECO:0000256" key="3">
    <source>
        <dbReference type="ARBA" id="ARBA00022448"/>
    </source>
</evidence>
<reference evidence="10 11" key="1">
    <citation type="journal article" date="2015" name="Genome Announc.">
        <title>Complete Genome Sequence of Clavibacter michiganensis subsp. insidiosus R1-1 Using PacBio Single-Molecule Real-Time Technology.</title>
        <authorList>
            <person name="Lu Y."/>
            <person name="Samac D.A."/>
            <person name="Glazebrook J."/>
            <person name="Ishimaru C.A."/>
        </authorList>
    </citation>
    <scope>NUCLEOTIDE SEQUENCE [LARGE SCALE GENOMIC DNA]</scope>
    <source>
        <strain evidence="10 11">R1-1</strain>
    </source>
</reference>
<dbReference type="AlphaFoldDB" id="A0A0D5CLB7"/>
<evidence type="ECO:0000256" key="2">
    <source>
        <dbReference type="ARBA" id="ARBA00009773"/>
    </source>
</evidence>
<feature type="transmembrane region" description="Helical" evidence="9">
    <location>
        <begin position="242"/>
        <end position="261"/>
    </location>
</feature>
<keyword evidence="4" id="KW-1003">Cell membrane</keyword>
<dbReference type="KEGG" id="cmh:VO01_14105"/>
<dbReference type="HOGENOM" id="CLU_031275_3_2_11"/>
<feature type="region of interest" description="Disordered" evidence="8">
    <location>
        <begin position="1"/>
        <end position="22"/>
    </location>
</feature>
<comment type="subcellular location">
    <subcellularLocation>
        <location evidence="1">Cell membrane</location>
        <topology evidence="1">Multi-pass membrane protein</topology>
    </subcellularLocation>
</comment>
<accession>A0A0D5CLB7</accession>
<feature type="transmembrane region" description="Helical" evidence="9">
    <location>
        <begin position="96"/>
        <end position="119"/>
    </location>
</feature>